<evidence type="ECO:0000313" key="3">
    <source>
        <dbReference type="Proteomes" id="UP000319160"/>
    </source>
</evidence>
<name>A0A553HWH7_9PEZI</name>
<gene>
    <name evidence="2" type="ORF">FHL15_006924</name>
</gene>
<feature type="compositionally biased region" description="Basic and acidic residues" evidence="1">
    <location>
        <begin position="228"/>
        <end position="239"/>
    </location>
</feature>
<feature type="region of interest" description="Disordered" evidence="1">
    <location>
        <begin position="228"/>
        <end position="296"/>
    </location>
</feature>
<protein>
    <submittedName>
        <fullName evidence="2">Uncharacterized protein</fullName>
    </submittedName>
</protein>
<dbReference type="AlphaFoldDB" id="A0A553HWH7"/>
<sequence>MGAHAAAKLPFSAKKMRRQAPTAKMLRQQALVNEGGDTLDFVKVLKLMNEKHIASDISAFLRKSRVDGSNKWTCGPQENVKLNIADIINHSVSGDNEPGSKRASPSSVRGEEPQDQVSEIRISESQSVAGSWHTVTEAEKEQDDSDAISDTSFTPPKHLARYARYDDEGRRHMLPPPGFGDAAPKQQKQSRFVHGDAKGREHLMPPPGFRGAHPKLIDESPVALTFERKDFKKESEKRQVTHSGISLAMTRKQSSRSEGKKNKRSLDVSAGCSSVSKKEQSASLKKPTESPATDHLIGGWESALLKGVFDAEEDLLYGSRWPASTF</sequence>
<dbReference type="OrthoDB" id="4779247at2759"/>
<feature type="compositionally biased region" description="Basic and acidic residues" evidence="1">
    <location>
        <begin position="255"/>
        <end position="266"/>
    </location>
</feature>
<organism evidence="2 3">
    <name type="scientific">Xylaria flabelliformis</name>
    <dbReference type="NCBI Taxonomy" id="2512241"/>
    <lineage>
        <taxon>Eukaryota</taxon>
        <taxon>Fungi</taxon>
        <taxon>Dikarya</taxon>
        <taxon>Ascomycota</taxon>
        <taxon>Pezizomycotina</taxon>
        <taxon>Sordariomycetes</taxon>
        <taxon>Xylariomycetidae</taxon>
        <taxon>Xylariales</taxon>
        <taxon>Xylariaceae</taxon>
        <taxon>Xylaria</taxon>
    </lineage>
</organism>
<feature type="region of interest" description="Disordered" evidence="1">
    <location>
        <begin position="90"/>
        <end position="191"/>
    </location>
</feature>
<comment type="caution">
    <text evidence="2">The sequence shown here is derived from an EMBL/GenBank/DDBJ whole genome shotgun (WGS) entry which is preliminary data.</text>
</comment>
<proteinExistence type="predicted"/>
<accession>A0A553HWH7</accession>
<evidence type="ECO:0000256" key="1">
    <source>
        <dbReference type="SAM" id="MobiDB-lite"/>
    </source>
</evidence>
<evidence type="ECO:0000313" key="2">
    <source>
        <dbReference type="EMBL" id="TRX92309.1"/>
    </source>
</evidence>
<dbReference type="EMBL" id="VFLP01000038">
    <property type="protein sequence ID" value="TRX92309.1"/>
    <property type="molecule type" value="Genomic_DNA"/>
</dbReference>
<reference evidence="3" key="1">
    <citation type="submission" date="2019-06" db="EMBL/GenBank/DDBJ databases">
        <title>Draft genome sequence of the griseofulvin-producing fungus Xylaria cubensis strain G536.</title>
        <authorList>
            <person name="Mead M.E."/>
            <person name="Raja H.A."/>
            <person name="Steenwyk J.L."/>
            <person name="Knowles S.L."/>
            <person name="Oberlies N.H."/>
            <person name="Rokas A."/>
        </authorList>
    </citation>
    <scope>NUCLEOTIDE SEQUENCE [LARGE SCALE GENOMIC DNA]</scope>
    <source>
        <strain evidence="3">G536</strain>
    </source>
</reference>
<keyword evidence="3" id="KW-1185">Reference proteome</keyword>
<dbReference type="Proteomes" id="UP000319160">
    <property type="component" value="Unassembled WGS sequence"/>
</dbReference>